<dbReference type="GO" id="GO:0005886">
    <property type="term" value="C:plasma membrane"/>
    <property type="evidence" value="ECO:0007669"/>
    <property type="project" value="TreeGrafter"/>
</dbReference>
<sequence>MSREDTPLLRNDYDSIYDVFTTRQKRALVTIVSWAGLVAYFSAGTFLPSIPQIAKDLNSNGEVISAVVSVSMLASSIGGLIGSTYSKFYGRRPSYLWFLPIMIIGSLGVARSQNVPALIFWRVIQGLGSSPGLSVGAGVIGDIYKIEERGVALGTYFGTCLLGWAIAPTIGGAIAHYWSWRGIHYLLAIFAFGSLFCVLSFFPETSHPGTRGIDKYKKNGKSLPKWRPVVLNPFSQLLLLRSPVMLSMTLIGFLALMTDFTLMLPLPYTIGKKYGITNEAILGACVIPLGLGNMIGSPLSGWLSDRTVIRYKQKRGYWYPEDRLRACFFSWFLPLTVLAPGLIITFVSNRTVGLALCLVCFFINGIGCDMVLAPSGAYIVDVLQTNSAEATAVINAVRGLLQSVGTALILPSINRFGLVFTNSLVAFLSVVGMGLTALTIYYGESLRGWVDIGYSTKVNKDHPDSDV</sequence>
<feature type="transmembrane region" description="Helical" evidence="5">
    <location>
        <begin position="353"/>
        <end position="380"/>
    </location>
</feature>
<dbReference type="PANTHER" id="PTHR23502">
    <property type="entry name" value="MAJOR FACILITATOR SUPERFAMILY"/>
    <property type="match status" value="1"/>
</dbReference>
<feature type="transmembrane region" description="Helical" evidence="5">
    <location>
        <begin position="183"/>
        <end position="202"/>
    </location>
</feature>
<keyword evidence="8" id="KW-1185">Reference proteome</keyword>
<evidence type="ECO:0000313" key="7">
    <source>
        <dbReference type="EMBL" id="KAJ3575473.1"/>
    </source>
</evidence>
<feature type="transmembrane region" description="Helical" evidence="5">
    <location>
        <begin position="244"/>
        <end position="268"/>
    </location>
</feature>
<dbReference type="Pfam" id="PF07690">
    <property type="entry name" value="MFS_1"/>
    <property type="match status" value="1"/>
</dbReference>
<dbReference type="AlphaFoldDB" id="A0AAD5W5Z2"/>
<accession>A0AAD5W5Z2</accession>
<comment type="caution">
    <text evidence="7">The sequence shown here is derived from an EMBL/GenBank/DDBJ whole genome shotgun (WGS) entry which is preliminary data.</text>
</comment>
<gene>
    <name evidence="7" type="ORF">NP233_g1075</name>
</gene>
<evidence type="ECO:0000259" key="6">
    <source>
        <dbReference type="PROSITE" id="PS50850"/>
    </source>
</evidence>
<evidence type="ECO:0000256" key="1">
    <source>
        <dbReference type="ARBA" id="ARBA00004141"/>
    </source>
</evidence>
<feature type="transmembrane region" description="Helical" evidence="5">
    <location>
        <begin position="153"/>
        <end position="177"/>
    </location>
</feature>
<dbReference type="PROSITE" id="PS50850">
    <property type="entry name" value="MFS"/>
    <property type="match status" value="1"/>
</dbReference>
<evidence type="ECO:0000256" key="3">
    <source>
        <dbReference type="ARBA" id="ARBA00022989"/>
    </source>
</evidence>
<name>A0AAD5W5Z2_9AGAR</name>
<evidence type="ECO:0000256" key="5">
    <source>
        <dbReference type="SAM" id="Phobius"/>
    </source>
</evidence>
<feature type="transmembrane region" description="Helical" evidence="5">
    <location>
        <begin position="95"/>
        <end position="113"/>
    </location>
</feature>
<evidence type="ECO:0000256" key="4">
    <source>
        <dbReference type="ARBA" id="ARBA00023136"/>
    </source>
</evidence>
<dbReference type="GO" id="GO:0022857">
    <property type="term" value="F:transmembrane transporter activity"/>
    <property type="evidence" value="ECO:0007669"/>
    <property type="project" value="InterPro"/>
</dbReference>
<dbReference type="InterPro" id="IPR036259">
    <property type="entry name" value="MFS_trans_sf"/>
</dbReference>
<feature type="transmembrane region" description="Helical" evidence="5">
    <location>
        <begin position="63"/>
        <end position="83"/>
    </location>
</feature>
<keyword evidence="3 5" id="KW-1133">Transmembrane helix</keyword>
<dbReference type="SUPFAM" id="SSF103473">
    <property type="entry name" value="MFS general substrate transporter"/>
    <property type="match status" value="1"/>
</dbReference>
<feature type="transmembrane region" description="Helical" evidence="5">
    <location>
        <begin position="419"/>
        <end position="442"/>
    </location>
</feature>
<feature type="domain" description="Major facilitator superfamily (MFS) profile" evidence="6">
    <location>
        <begin position="28"/>
        <end position="446"/>
    </location>
</feature>
<keyword evidence="4 5" id="KW-0472">Membrane</keyword>
<feature type="transmembrane region" description="Helical" evidence="5">
    <location>
        <begin position="280"/>
        <end position="303"/>
    </location>
</feature>
<feature type="transmembrane region" description="Helical" evidence="5">
    <location>
        <begin position="27"/>
        <end position="51"/>
    </location>
</feature>
<evidence type="ECO:0000313" key="8">
    <source>
        <dbReference type="Proteomes" id="UP001213000"/>
    </source>
</evidence>
<evidence type="ECO:0000256" key="2">
    <source>
        <dbReference type="ARBA" id="ARBA00022692"/>
    </source>
</evidence>
<feature type="transmembrane region" description="Helical" evidence="5">
    <location>
        <begin position="119"/>
        <end position="141"/>
    </location>
</feature>
<comment type="subcellular location">
    <subcellularLocation>
        <location evidence="1">Membrane</location>
        <topology evidence="1">Multi-pass membrane protein</topology>
    </subcellularLocation>
</comment>
<keyword evidence="2 5" id="KW-0812">Transmembrane</keyword>
<reference evidence="7" key="1">
    <citation type="submission" date="2022-07" db="EMBL/GenBank/DDBJ databases">
        <title>Genome Sequence of Leucocoprinus birnbaumii.</title>
        <authorList>
            <person name="Buettner E."/>
        </authorList>
    </citation>
    <scope>NUCLEOTIDE SEQUENCE</scope>
    <source>
        <strain evidence="7">VT141</strain>
    </source>
</reference>
<dbReference type="InterPro" id="IPR020846">
    <property type="entry name" value="MFS_dom"/>
</dbReference>
<dbReference type="Gene3D" id="1.20.1250.20">
    <property type="entry name" value="MFS general substrate transporter like domains"/>
    <property type="match status" value="1"/>
</dbReference>
<feature type="transmembrane region" description="Helical" evidence="5">
    <location>
        <begin position="324"/>
        <end position="347"/>
    </location>
</feature>
<dbReference type="EMBL" id="JANIEX010000036">
    <property type="protein sequence ID" value="KAJ3575473.1"/>
    <property type="molecule type" value="Genomic_DNA"/>
</dbReference>
<protein>
    <recommendedName>
        <fullName evidence="6">Major facilitator superfamily (MFS) profile domain-containing protein</fullName>
    </recommendedName>
</protein>
<dbReference type="InterPro" id="IPR011701">
    <property type="entry name" value="MFS"/>
</dbReference>
<proteinExistence type="predicted"/>
<organism evidence="7 8">
    <name type="scientific">Leucocoprinus birnbaumii</name>
    <dbReference type="NCBI Taxonomy" id="56174"/>
    <lineage>
        <taxon>Eukaryota</taxon>
        <taxon>Fungi</taxon>
        <taxon>Dikarya</taxon>
        <taxon>Basidiomycota</taxon>
        <taxon>Agaricomycotina</taxon>
        <taxon>Agaricomycetes</taxon>
        <taxon>Agaricomycetidae</taxon>
        <taxon>Agaricales</taxon>
        <taxon>Agaricineae</taxon>
        <taxon>Agaricaceae</taxon>
        <taxon>Leucocoprinus</taxon>
    </lineage>
</organism>
<dbReference type="PANTHER" id="PTHR23502:SF64">
    <property type="entry name" value="TRANSPORTER, PUTATIVE (AFU_ORTHOLOGUE AFUA_3G11760)-RELATED"/>
    <property type="match status" value="1"/>
</dbReference>
<dbReference type="Proteomes" id="UP001213000">
    <property type="component" value="Unassembled WGS sequence"/>
</dbReference>